<dbReference type="InterPro" id="IPR043136">
    <property type="entry name" value="B30.2/SPRY_sf"/>
</dbReference>
<evidence type="ECO:0000256" key="5">
    <source>
        <dbReference type="ARBA" id="ARBA00022741"/>
    </source>
</evidence>
<proteinExistence type="predicted"/>
<evidence type="ECO:0000256" key="6">
    <source>
        <dbReference type="ARBA" id="ARBA00022840"/>
    </source>
</evidence>
<dbReference type="PROSITE" id="PS50837">
    <property type="entry name" value="NACHT"/>
    <property type="match status" value="1"/>
</dbReference>
<organism evidence="9 10">
    <name type="scientific">Poecilia formosa</name>
    <name type="common">Amazon molly</name>
    <name type="synonym">Limia formosa</name>
    <dbReference type="NCBI Taxonomy" id="48698"/>
    <lineage>
        <taxon>Eukaryota</taxon>
        <taxon>Metazoa</taxon>
        <taxon>Chordata</taxon>
        <taxon>Craniata</taxon>
        <taxon>Vertebrata</taxon>
        <taxon>Euteleostomi</taxon>
        <taxon>Actinopterygii</taxon>
        <taxon>Neopterygii</taxon>
        <taxon>Teleostei</taxon>
        <taxon>Neoteleostei</taxon>
        <taxon>Acanthomorphata</taxon>
        <taxon>Ovalentaria</taxon>
        <taxon>Atherinomorphae</taxon>
        <taxon>Cyprinodontiformes</taxon>
        <taxon>Poeciliidae</taxon>
        <taxon>Poeciliinae</taxon>
        <taxon>Poecilia</taxon>
    </lineage>
</organism>
<dbReference type="Pfam" id="PF14484">
    <property type="entry name" value="FISNA"/>
    <property type="match status" value="1"/>
</dbReference>
<dbReference type="InterPro" id="IPR001870">
    <property type="entry name" value="B30.2/SPRY"/>
</dbReference>
<dbReference type="GO" id="GO:0005737">
    <property type="term" value="C:cytoplasm"/>
    <property type="evidence" value="ECO:0007669"/>
    <property type="project" value="UniProtKB-SubCell"/>
</dbReference>
<name>A0A096MC52_POEFO</name>
<keyword evidence="10" id="KW-1185">Reference proteome</keyword>
<dbReference type="InterPro" id="IPR013320">
    <property type="entry name" value="ConA-like_dom_sf"/>
</dbReference>
<reference evidence="9" key="2">
    <citation type="submission" date="2025-08" db="UniProtKB">
        <authorList>
            <consortium name="Ensembl"/>
        </authorList>
    </citation>
    <scope>IDENTIFICATION</scope>
</reference>
<comment type="subcellular location">
    <subcellularLocation>
        <location evidence="1">Cytoplasm</location>
    </subcellularLocation>
</comment>
<feature type="domain" description="B30.2/SPRY" evidence="7">
    <location>
        <begin position="779"/>
        <end position="965"/>
    </location>
</feature>
<dbReference type="InterPro" id="IPR029495">
    <property type="entry name" value="NACHT-assoc"/>
</dbReference>
<feature type="domain" description="NACHT" evidence="8">
    <location>
        <begin position="157"/>
        <end position="291"/>
    </location>
</feature>
<dbReference type="Gene3D" id="3.80.10.10">
    <property type="entry name" value="Ribonuclease Inhibitor"/>
    <property type="match status" value="1"/>
</dbReference>
<dbReference type="Pfam" id="PF17776">
    <property type="entry name" value="NLRC4_HD2"/>
    <property type="match status" value="1"/>
</dbReference>
<dbReference type="InterPro" id="IPR041075">
    <property type="entry name" value="NOD1/2_WH"/>
</dbReference>
<dbReference type="Pfam" id="PF13516">
    <property type="entry name" value="LRR_6"/>
    <property type="match status" value="2"/>
</dbReference>
<keyword evidence="2" id="KW-0963">Cytoplasm</keyword>
<dbReference type="InterPro" id="IPR001611">
    <property type="entry name" value="Leu-rich_rpt"/>
</dbReference>
<dbReference type="Proteomes" id="UP000028760">
    <property type="component" value="Unassembled WGS sequence"/>
</dbReference>
<reference evidence="9" key="3">
    <citation type="submission" date="2025-09" db="UniProtKB">
        <authorList>
            <consortium name="Ensembl"/>
        </authorList>
    </citation>
    <scope>IDENTIFICATION</scope>
</reference>
<keyword evidence="3" id="KW-0433">Leucine-rich repeat</keyword>
<evidence type="ECO:0000256" key="3">
    <source>
        <dbReference type="ARBA" id="ARBA00022614"/>
    </source>
</evidence>
<dbReference type="PROSITE" id="PS51450">
    <property type="entry name" value="LRR"/>
    <property type="match status" value="1"/>
</dbReference>
<dbReference type="Pfam" id="PF05729">
    <property type="entry name" value="NACHT"/>
    <property type="match status" value="1"/>
</dbReference>
<evidence type="ECO:0000256" key="2">
    <source>
        <dbReference type="ARBA" id="ARBA00022490"/>
    </source>
</evidence>
<dbReference type="InterPro" id="IPR041267">
    <property type="entry name" value="NLRP_HD2"/>
</dbReference>
<dbReference type="EMBL" id="AYCK01016214">
    <property type="status" value="NOT_ANNOTATED_CDS"/>
    <property type="molecule type" value="Genomic_DNA"/>
</dbReference>
<dbReference type="PANTHER" id="PTHR24106">
    <property type="entry name" value="NACHT, LRR AND CARD DOMAINS-CONTAINING"/>
    <property type="match status" value="1"/>
</dbReference>
<evidence type="ECO:0000259" key="8">
    <source>
        <dbReference type="PROSITE" id="PS50837"/>
    </source>
</evidence>
<keyword evidence="4" id="KW-0677">Repeat</keyword>
<dbReference type="Ensembl" id="ENSPFOT00000022255.1">
    <property type="protein sequence ID" value="ENSPFOP00000028993.1"/>
    <property type="gene ID" value="ENSPFOG00000016329.2"/>
</dbReference>
<dbReference type="GeneTree" id="ENSGT01150000286915"/>
<evidence type="ECO:0000313" key="9">
    <source>
        <dbReference type="Ensembl" id="ENSPFOP00000028993.1"/>
    </source>
</evidence>
<dbReference type="Pfam" id="PF17779">
    <property type="entry name" value="WHD_NOD2"/>
    <property type="match status" value="1"/>
</dbReference>
<evidence type="ECO:0008006" key="11">
    <source>
        <dbReference type="Google" id="ProtNLM"/>
    </source>
</evidence>
<protein>
    <recommendedName>
        <fullName evidence="11">NACHT domain-containing protein</fullName>
    </recommendedName>
</protein>
<accession>A0A096MC52</accession>
<keyword evidence="5" id="KW-0547">Nucleotide-binding</keyword>
<dbReference type="InterPro" id="IPR051261">
    <property type="entry name" value="NLR"/>
</dbReference>
<reference evidence="10" key="1">
    <citation type="submission" date="2013-10" db="EMBL/GenBank/DDBJ databases">
        <authorList>
            <person name="Schartl M."/>
            <person name="Warren W."/>
        </authorList>
    </citation>
    <scope>NUCLEOTIDE SEQUENCE [LARGE SCALE GENOMIC DNA]</scope>
    <source>
        <strain evidence="10">female</strain>
    </source>
</reference>
<evidence type="ECO:0000256" key="4">
    <source>
        <dbReference type="ARBA" id="ARBA00022737"/>
    </source>
</evidence>
<dbReference type="SMART" id="SM00449">
    <property type="entry name" value="SPRY"/>
    <property type="match status" value="1"/>
</dbReference>
<dbReference type="PROSITE" id="PS50188">
    <property type="entry name" value="B302_SPRY"/>
    <property type="match status" value="1"/>
</dbReference>
<evidence type="ECO:0000256" key="1">
    <source>
        <dbReference type="ARBA" id="ARBA00004496"/>
    </source>
</evidence>
<dbReference type="SMART" id="SM01288">
    <property type="entry name" value="FISNA"/>
    <property type="match status" value="1"/>
</dbReference>
<dbReference type="SUPFAM" id="SSF52540">
    <property type="entry name" value="P-loop containing nucleoside triphosphate hydrolases"/>
    <property type="match status" value="1"/>
</dbReference>
<evidence type="ECO:0000259" key="7">
    <source>
        <dbReference type="PROSITE" id="PS50188"/>
    </source>
</evidence>
<evidence type="ECO:0000313" key="10">
    <source>
        <dbReference type="Proteomes" id="UP000028760"/>
    </source>
</evidence>
<keyword evidence="6" id="KW-0067">ATP-binding</keyword>
<dbReference type="InterPro" id="IPR003877">
    <property type="entry name" value="SPRY_dom"/>
</dbReference>
<dbReference type="SMART" id="SM00368">
    <property type="entry name" value="LRR_RI"/>
    <property type="match status" value="3"/>
</dbReference>
<dbReference type="SUPFAM" id="SSF52047">
    <property type="entry name" value="RNI-like"/>
    <property type="match status" value="1"/>
</dbReference>
<dbReference type="InterPro" id="IPR027417">
    <property type="entry name" value="P-loop_NTPase"/>
</dbReference>
<dbReference type="Gene3D" id="3.40.50.300">
    <property type="entry name" value="P-loop containing nucleotide triphosphate hydrolases"/>
    <property type="match status" value="1"/>
</dbReference>
<dbReference type="AlphaFoldDB" id="A0A096MC52"/>
<dbReference type="SUPFAM" id="SSF49899">
    <property type="entry name" value="Concanavalin A-like lectins/glucanases"/>
    <property type="match status" value="1"/>
</dbReference>
<sequence>MEKSIFSFMTQELNRIQKMLRPEYLKDDFMNSEDEDQRCRESFLNITLHFLRKMKLEKLADFLEREMFHEICRWKLKSSLKKKFNHLFEGVAKAGNPTLLNQIYTELYFTEGGTEEVNDECEVRQIETAFRKPHRPQKTIRQEDLFKSTSEQIEQFRVLLTTGVAGIGKTVLTQKFTLDWAEGKAHQNIQFIFPFTFRELNVLKKEKFSLVEFVHRFFNEIKEAKISKFEEFRVLFIFDGLDESRLPLDFTNSPILTDITESTSLDVLLTNLIRGKLLPSALLWITTRPAAANQIPPQCVGMVTEVRGFNDPQKEEYFRKRFEDEQQASRIISHIKSSRSLHIMCHIPIFCWITATVLEDVMETREVGELPRTLTEMYIYFLVVQTKVKKVKYDGGAETDPHWTTENKQMIESLGKLAFDQLQKGNLIFYESDLTECGINIRAASVYSGVFTQIFREERGLYQDKVFCFVHLSVQEFLAALHVHLTYVNTRVNLMAEQQSIFQIPRVTDLNYLNQCAVYQALQTPNGHLDLFLRFLLGLSVPANQILLQALFTSTETISHTNEKTIQHIKRIISDNLSPEKNVNLFHCLNELNDYSLVDEIQQSLRSGSLSTVELTPTQWSALAFILLSSKKDKDTFDLKEYCPSEEVLLRLLILVKDSNKAQLSSCNLTEQSCEGLSSVLRSKTSYLKELDLSYNNLKDSGVKQLTTGLQSPNCKLEVLSLSGCLITEKACRSLCHVLSSQCCNLRKLDLSNNDLQDSGVSQLSASLKNQHLKLETLRTDHGGNQRLLSGLWKYFCDLQLDLDTVDKKIKLSDNNRKAQLLTDEHPRCHYPDRSRFYCRNLINSRLYWEVQWSGDVSVSVSYKFSDDSRTEGNNQSWSVECSQRDGYSIWHNDNQMLIQSSSDSDKVAVYVDFPEGTVSFYKVSPETLFHIHTFKTSFTEPLYASFKLWTFGSSVTLCSLGRKVLRSL</sequence>
<dbReference type="Gene3D" id="2.60.120.920">
    <property type="match status" value="1"/>
</dbReference>
<dbReference type="Pfam" id="PF00622">
    <property type="entry name" value="SPRY"/>
    <property type="match status" value="1"/>
</dbReference>
<dbReference type="GO" id="GO:0005524">
    <property type="term" value="F:ATP binding"/>
    <property type="evidence" value="ECO:0007669"/>
    <property type="project" value="UniProtKB-KW"/>
</dbReference>
<dbReference type="InterPro" id="IPR007111">
    <property type="entry name" value="NACHT_NTPase"/>
</dbReference>
<dbReference type="InterPro" id="IPR032675">
    <property type="entry name" value="LRR_dom_sf"/>
</dbReference>